<dbReference type="InterPro" id="IPR010985">
    <property type="entry name" value="Ribbon_hlx_hlx"/>
</dbReference>
<sequence length="74" mass="8396">MNLTLSINKDLLERARKAARAQGKSVNQMVREYLEQLCSGQALDATIDEYIGGSGQGRREKGWAFDRDELHERT</sequence>
<comment type="caution">
    <text evidence="2">The sequence shown here is derived from an EMBL/GenBank/DDBJ whole genome shotgun (WGS) entry which is preliminary data.</text>
</comment>
<feature type="region of interest" description="Disordered" evidence="1">
    <location>
        <begin position="55"/>
        <end position="74"/>
    </location>
</feature>
<feature type="compositionally biased region" description="Basic and acidic residues" evidence="1">
    <location>
        <begin position="57"/>
        <end position="74"/>
    </location>
</feature>
<reference evidence="2 3" key="1">
    <citation type="submission" date="2019-09" db="EMBL/GenBank/DDBJ databases">
        <title>Wenzhouxiangella sp. Genome sequencing and assembly.</title>
        <authorList>
            <person name="Zhang R."/>
        </authorList>
    </citation>
    <scope>NUCLEOTIDE SEQUENCE [LARGE SCALE GENOMIC DNA]</scope>
    <source>
        <strain evidence="2 3">W260</strain>
    </source>
</reference>
<dbReference type="AlphaFoldDB" id="A0A5N0TG27"/>
<protein>
    <submittedName>
        <fullName evidence="2">Ribbon-helix-helix protein, CopG family</fullName>
    </submittedName>
</protein>
<dbReference type="EMBL" id="VYXP01000001">
    <property type="protein sequence ID" value="KAA9133990.1"/>
    <property type="molecule type" value="Genomic_DNA"/>
</dbReference>
<keyword evidence="3" id="KW-1185">Reference proteome</keyword>
<organism evidence="2 3">
    <name type="scientific">Marinihelvus fidelis</name>
    <dbReference type="NCBI Taxonomy" id="2613842"/>
    <lineage>
        <taxon>Bacteria</taxon>
        <taxon>Pseudomonadati</taxon>
        <taxon>Pseudomonadota</taxon>
        <taxon>Gammaproteobacteria</taxon>
        <taxon>Chromatiales</taxon>
        <taxon>Wenzhouxiangellaceae</taxon>
        <taxon>Marinihelvus</taxon>
    </lineage>
</organism>
<dbReference type="Proteomes" id="UP000325372">
    <property type="component" value="Unassembled WGS sequence"/>
</dbReference>
<accession>A0A5N0TG27</accession>
<name>A0A5N0TG27_9GAMM</name>
<gene>
    <name evidence="2" type="ORF">F3N42_00090</name>
</gene>
<evidence type="ECO:0000313" key="3">
    <source>
        <dbReference type="Proteomes" id="UP000325372"/>
    </source>
</evidence>
<dbReference type="RefSeq" id="WP_150862340.1">
    <property type="nucleotide sequence ID" value="NZ_VYXP01000001.1"/>
</dbReference>
<dbReference type="Pfam" id="PF19891">
    <property type="entry name" value="DUF6364"/>
    <property type="match status" value="1"/>
</dbReference>
<evidence type="ECO:0000256" key="1">
    <source>
        <dbReference type="SAM" id="MobiDB-lite"/>
    </source>
</evidence>
<dbReference type="GO" id="GO:0006355">
    <property type="term" value="P:regulation of DNA-templated transcription"/>
    <property type="evidence" value="ECO:0007669"/>
    <property type="project" value="InterPro"/>
</dbReference>
<dbReference type="InterPro" id="IPR045944">
    <property type="entry name" value="DUF6364"/>
</dbReference>
<dbReference type="SUPFAM" id="SSF47598">
    <property type="entry name" value="Ribbon-helix-helix"/>
    <property type="match status" value="1"/>
</dbReference>
<evidence type="ECO:0000313" key="2">
    <source>
        <dbReference type="EMBL" id="KAA9133990.1"/>
    </source>
</evidence>
<proteinExistence type="predicted"/>